<reference evidence="1 2" key="1">
    <citation type="journal article" date="2022" name="Hortic Res">
        <title>A haplotype resolved chromosomal level avocado genome allows analysis of novel avocado genes.</title>
        <authorList>
            <person name="Nath O."/>
            <person name="Fletcher S.J."/>
            <person name="Hayward A."/>
            <person name="Shaw L.M."/>
            <person name="Masouleh A.K."/>
            <person name="Furtado A."/>
            <person name="Henry R.J."/>
            <person name="Mitter N."/>
        </authorList>
    </citation>
    <scope>NUCLEOTIDE SEQUENCE [LARGE SCALE GENOMIC DNA]</scope>
    <source>
        <strain evidence="2">cv. Hass</strain>
    </source>
</reference>
<proteinExistence type="predicted"/>
<evidence type="ECO:0000313" key="2">
    <source>
        <dbReference type="Proteomes" id="UP001234297"/>
    </source>
</evidence>
<dbReference type="Proteomes" id="UP001234297">
    <property type="component" value="Chromosome 2"/>
</dbReference>
<organism evidence="1 2">
    <name type="scientific">Persea americana</name>
    <name type="common">Avocado</name>
    <dbReference type="NCBI Taxonomy" id="3435"/>
    <lineage>
        <taxon>Eukaryota</taxon>
        <taxon>Viridiplantae</taxon>
        <taxon>Streptophyta</taxon>
        <taxon>Embryophyta</taxon>
        <taxon>Tracheophyta</taxon>
        <taxon>Spermatophyta</taxon>
        <taxon>Magnoliopsida</taxon>
        <taxon>Magnoliidae</taxon>
        <taxon>Laurales</taxon>
        <taxon>Lauraceae</taxon>
        <taxon>Persea</taxon>
    </lineage>
</organism>
<comment type="caution">
    <text evidence="1">The sequence shown here is derived from an EMBL/GenBank/DDBJ whole genome shotgun (WGS) entry which is preliminary data.</text>
</comment>
<evidence type="ECO:0000313" key="1">
    <source>
        <dbReference type="EMBL" id="KAJ8643577.1"/>
    </source>
</evidence>
<gene>
    <name evidence="1" type="ORF">MRB53_005325</name>
</gene>
<protein>
    <submittedName>
        <fullName evidence="1">Uncharacterized protein</fullName>
    </submittedName>
</protein>
<keyword evidence="2" id="KW-1185">Reference proteome</keyword>
<accession>A0ACC2MEI5</accession>
<name>A0ACC2MEI5_PERAE</name>
<sequence length="299" mass="33260">MVSSPSPSQPFHNITLGSSISTLQEIRHGFLLLVNSPLDYITFPRSLPPRSLRPRDVEAEHQCSSYLCCHMLDSGELVLESLNSSRIWGTFDHPTDTILPTQKLARNSTLSSRRTKDDYSNGKFQLHLCTDGSLTLYTSNVLTGFTYNDKTRVVYNGDTAGNGYELVFDEKGNIGLLQRNGITSNFTQGGSFSTREFYHRATVDLDGVFRHYAYRKIGQSTWLIIGAISSDICMAIISYPGSGVCGFNSYCKLDENHRPTCECPTGYSSLKPNNTLEGCKPNFTAPSCDEDVFRREVAV</sequence>
<dbReference type="EMBL" id="CM056810">
    <property type="protein sequence ID" value="KAJ8643577.1"/>
    <property type="molecule type" value="Genomic_DNA"/>
</dbReference>